<accession>A0AAD8I113</accession>
<dbReference type="InterPro" id="IPR013581">
    <property type="entry name" value="PDR_assoc"/>
</dbReference>
<keyword evidence="4 5" id="KW-0472">Membrane</keyword>
<dbReference type="Proteomes" id="UP001237642">
    <property type="component" value="Unassembled WGS sequence"/>
</dbReference>
<evidence type="ECO:0000259" key="9">
    <source>
        <dbReference type="Pfam" id="PF14510"/>
    </source>
</evidence>
<evidence type="ECO:0000259" key="8">
    <source>
        <dbReference type="Pfam" id="PF08370"/>
    </source>
</evidence>
<dbReference type="Pfam" id="PF00005">
    <property type="entry name" value="ABC_tran"/>
    <property type="match status" value="1"/>
</dbReference>
<keyword evidence="3 5" id="KW-1133">Transmembrane helix</keyword>
<evidence type="ECO:0000313" key="11">
    <source>
        <dbReference type="Proteomes" id="UP001237642"/>
    </source>
</evidence>
<feature type="domain" description="Pleiotropic ABC efflux transporter N-terminal" evidence="9">
    <location>
        <begin position="102"/>
        <end position="153"/>
    </location>
</feature>
<dbReference type="InterPro" id="IPR029481">
    <property type="entry name" value="ABC_trans_N"/>
</dbReference>
<dbReference type="GO" id="GO:0016887">
    <property type="term" value="F:ATP hydrolysis activity"/>
    <property type="evidence" value="ECO:0007669"/>
    <property type="project" value="InterPro"/>
</dbReference>
<comment type="subcellular location">
    <subcellularLocation>
        <location evidence="1">Membrane</location>
        <topology evidence="1">Multi-pass membrane protein</topology>
    </subcellularLocation>
</comment>
<evidence type="ECO:0000259" key="7">
    <source>
        <dbReference type="Pfam" id="PF01061"/>
    </source>
</evidence>
<comment type="caution">
    <text evidence="10">The sequence shown here is derived from an EMBL/GenBank/DDBJ whole genome shotgun (WGS) entry which is preliminary data.</text>
</comment>
<dbReference type="Pfam" id="PF08370">
    <property type="entry name" value="PDR_assoc"/>
    <property type="match status" value="1"/>
</dbReference>
<evidence type="ECO:0008006" key="12">
    <source>
        <dbReference type="Google" id="ProtNLM"/>
    </source>
</evidence>
<dbReference type="InterPro" id="IPR027417">
    <property type="entry name" value="P-loop_NTPase"/>
</dbReference>
<dbReference type="GO" id="GO:0016020">
    <property type="term" value="C:membrane"/>
    <property type="evidence" value="ECO:0007669"/>
    <property type="project" value="UniProtKB-SubCell"/>
</dbReference>
<feature type="transmembrane region" description="Helical" evidence="5">
    <location>
        <begin position="398"/>
        <end position="424"/>
    </location>
</feature>
<dbReference type="InterPro" id="IPR003439">
    <property type="entry name" value="ABC_transporter-like_ATP-bd"/>
</dbReference>
<feature type="transmembrane region" description="Helical" evidence="5">
    <location>
        <begin position="315"/>
        <end position="335"/>
    </location>
</feature>
<sequence length="597" mass="66177">MGDERTFAEGTGKLARMVSRNMENAFGSSRTWNRANEDEVALRLAVLDKLPTYRRVRRAIVTSISNGSDDNNNGKVAHKEIDVRKLDSNDRKQFIDRLFKVPQDDNDKFLRNFRRRIDKVGIELPRVEVRFENLTVDAHCFIGHRTLPTLSNAALNIAESALSWFGIKSGKKTKITILKDAAGIIKPARMALLLGPPSSGKTTFLLALAGKLDSNLKVEGEITYNGHRLEEFVAPKTSAYISQNDVHVGQMTVKETLDFSARCQGVGSRYAITYYTIGYAPEASRFFKQLLLILLIQQMANSLFRLICGVCRTKFISSTAGGLTVLLLILFGFVLPKDDVPNWLEWAYWLSPIPYTTSSLAVNEMLAPRWMNKLASDNNTSLGVAVLKSFNFHINPNWVWICAAALFGFIVLFNILFTFALTYLSAPGNRQATESTETENAKTKSLGTKSSIIESLDSLTGFIFTSDGGNPREMEIQQQSNRSNYSKPNTIDDSSLKTAAAGIDLKRGMVLPFTPLAMSFDAVNYFVDVPPHMKEQVNGDKLQLLTQVSGAFKPGILTALMGIGAQREKSTELNTIIGAMICRDVLCITIRYGTGIC</sequence>
<name>A0AAD8I113_9APIA</name>
<dbReference type="PANTHER" id="PTHR48040:SF53">
    <property type="entry name" value="ABC TRANSPORTER G FAMILY MEMBER 35-LIKE"/>
    <property type="match status" value="1"/>
</dbReference>
<evidence type="ECO:0000313" key="10">
    <source>
        <dbReference type="EMBL" id="KAK1375988.1"/>
    </source>
</evidence>
<proteinExistence type="predicted"/>
<dbReference type="EMBL" id="JAUIZM010000007">
    <property type="protein sequence ID" value="KAK1375988.1"/>
    <property type="molecule type" value="Genomic_DNA"/>
</dbReference>
<keyword evidence="2 5" id="KW-0812">Transmembrane</keyword>
<gene>
    <name evidence="10" type="ORF">POM88_032181</name>
</gene>
<evidence type="ECO:0000256" key="5">
    <source>
        <dbReference type="SAM" id="Phobius"/>
    </source>
</evidence>
<dbReference type="Pfam" id="PF01061">
    <property type="entry name" value="ABC2_membrane"/>
    <property type="match status" value="1"/>
</dbReference>
<dbReference type="GO" id="GO:0140359">
    <property type="term" value="F:ABC-type transporter activity"/>
    <property type="evidence" value="ECO:0007669"/>
    <property type="project" value="InterPro"/>
</dbReference>
<reference evidence="10" key="2">
    <citation type="submission" date="2023-05" db="EMBL/GenBank/DDBJ databases">
        <authorList>
            <person name="Schelkunov M.I."/>
        </authorList>
    </citation>
    <scope>NUCLEOTIDE SEQUENCE</scope>
    <source>
        <strain evidence="10">Hsosn_3</strain>
        <tissue evidence="10">Leaf</tissue>
    </source>
</reference>
<feature type="domain" description="ABC-2 type transporter transmembrane" evidence="7">
    <location>
        <begin position="271"/>
        <end position="364"/>
    </location>
</feature>
<dbReference type="InterPro" id="IPR013525">
    <property type="entry name" value="ABC2_TM"/>
</dbReference>
<evidence type="ECO:0000256" key="4">
    <source>
        <dbReference type="ARBA" id="ARBA00023136"/>
    </source>
</evidence>
<organism evidence="10 11">
    <name type="scientific">Heracleum sosnowskyi</name>
    <dbReference type="NCBI Taxonomy" id="360622"/>
    <lineage>
        <taxon>Eukaryota</taxon>
        <taxon>Viridiplantae</taxon>
        <taxon>Streptophyta</taxon>
        <taxon>Embryophyta</taxon>
        <taxon>Tracheophyta</taxon>
        <taxon>Spermatophyta</taxon>
        <taxon>Magnoliopsida</taxon>
        <taxon>eudicotyledons</taxon>
        <taxon>Gunneridae</taxon>
        <taxon>Pentapetalae</taxon>
        <taxon>asterids</taxon>
        <taxon>campanulids</taxon>
        <taxon>Apiales</taxon>
        <taxon>Apiaceae</taxon>
        <taxon>Apioideae</taxon>
        <taxon>apioid superclade</taxon>
        <taxon>Tordylieae</taxon>
        <taxon>Tordyliinae</taxon>
        <taxon>Heracleum</taxon>
    </lineage>
</organism>
<feature type="domain" description="ABC transporter" evidence="6">
    <location>
        <begin position="179"/>
        <end position="270"/>
    </location>
</feature>
<dbReference type="SUPFAM" id="SSF52540">
    <property type="entry name" value="P-loop containing nucleoside triphosphate hydrolases"/>
    <property type="match status" value="1"/>
</dbReference>
<evidence type="ECO:0000259" key="6">
    <source>
        <dbReference type="Pfam" id="PF00005"/>
    </source>
</evidence>
<protein>
    <recommendedName>
        <fullName evidence="12">ABC transporter domain-containing protein</fullName>
    </recommendedName>
</protein>
<dbReference type="AlphaFoldDB" id="A0AAD8I113"/>
<dbReference type="Pfam" id="PF14510">
    <property type="entry name" value="ABC_trans_N"/>
    <property type="match status" value="1"/>
</dbReference>
<evidence type="ECO:0000256" key="2">
    <source>
        <dbReference type="ARBA" id="ARBA00022692"/>
    </source>
</evidence>
<keyword evidence="11" id="KW-1185">Reference proteome</keyword>
<feature type="domain" description="Plant PDR ABC transporter associated" evidence="8">
    <location>
        <begin position="370"/>
        <end position="432"/>
    </location>
</feature>
<evidence type="ECO:0000256" key="3">
    <source>
        <dbReference type="ARBA" id="ARBA00022989"/>
    </source>
</evidence>
<evidence type="ECO:0000256" key="1">
    <source>
        <dbReference type="ARBA" id="ARBA00004141"/>
    </source>
</evidence>
<dbReference type="Gene3D" id="3.40.50.300">
    <property type="entry name" value="P-loop containing nucleotide triphosphate hydrolases"/>
    <property type="match status" value="1"/>
</dbReference>
<reference evidence="10" key="1">
    <citation type="submission" date="2023-02" db="EMBL/GenBank/DDBJ databases">
        <title>Genome of toxic invasive species Heracleum sosnowskyi carries increased number of genes despite the absence of recent whole-genome duplications.</title>
        <authorList>
            <person name="Schelkunov M."/>
            <person name="Shtratnikova V."/>
            <person name="Makarenko M."/>
            <person name="Klepikova A."/>
            <person name="Omelchenko D."/>
            <person name="Novikova G."/>
            <person name="Obukhova E."/>
            <person name="Bogdanov V."/>
            <person name="Penin A."/>
            <person name="Logacheva M."/>
        </authorList>
    </citation>
    <scope>NUCLEOTIDE SEQUENCE</scope>
    <source>
        <strain evidence="10">Hsosn_3</strain>
        <tissue evidence="10">Leaf</tissue>
    </source>
</reference>
<dbReference type="GO" id="GO:0005524">
    <property type="term" value="F:ATP binding"/>
    <property type="evidence" value="ECO:0007669"/>
    <property type="project" value="InterPro"/>
</dbReference>
<dbReference type="PANTHER" id="PTHR48040">
    <property type="entry name" value="PLEIOTROPIC DRUG RESISTANCE PROTEIN 1-LIKE ISOFORM X1"/>
    <property type="match status" value="1"/>
</dbReference>